<gene>
    <name evidence="2" type="ORF">IWZ03DRAFT_433743</name>
</gene>
<dbReference type="EMBL" id="JBBPHU010000015">
    <property type="protein sequence ID" value="KAK7510077.1"/>
    <property type="molecule type" value="Genomic_DNA"/>
</dbReference>
<feature type="compositionally biased region" description="Polar residues" evidence="1">
    <location>
        <begin position="143"/>
        <end position="156"/>
    </location>
</feature>
<comment type="caution">
    <text evidence="2">The sequence shown here is derived from an EMBL/GenBank/DDBJ whole genome shotgun (WGS) entry which is preliminary data.</text>
</comment>
<evidence type="ECO:0000313" key="2">
    <source>
        <dbReference type="EMBL" id="KAK7510077.1"/>
    </source>
</evidence>
<reference evidence="2 3" key="1">
    <citation type="submission" date="2024-04" db="EMBL/GenBank/DDBJ databases">
        <title>Phyllosticta paracitricarpa is synonymous to the EU quarantine fungus P. citricarpa based on phylogenomic analyses.</title>
        <authorList>
            <consortium name="Lawrence Berkeley National Laboratory"/>
            <person name="Van Ingen-Buijs V.A."/>
            <person name="Van Westerhoven A.C."/>
            <person name="Haridas S."/>
            <person name="Skiadas P."/>
            <person name="Martin F."/>
            <person name="Groenewald J.Z."/>
            <person name="Crous P.W."/>
            <person name="Seidl M.F."/>
        </authorList>
    </citation>
    <scope>NUCLEOTIDE SEQUENCE [LARGE SCALE GENOMIC DNA]</scope>
    <source>
        <strain evidence="2 3">CBS 123371</strain>
    </source>
</reference>
<name>A0ABR1KAY9_9PEZI</name>
<proteinExistence type="predicted"/>
<accession>A0ABR1KAY9</accession>
<organism evidence="2 3">
    <name type="scientific">Phyllosticta citriasiana</name>
    <dbReference type="NCBI Taxonomy" id="595635"/>
    <lineage>
        <taxon>Eukaryota</taxon>
        <taxon>Fungi</taxon>
        <taxon>Dikarya</taxon>
        <taxon>Ascomycota</taxon>
        <taxon>Pezizomycotina</taxon>
        <taxon>Dothideomycetes</taxon>
        <taxon>Dothideomycetes incertae sedis</taxon>
        <taxon>Botryosphaeriales</taxon>
        <taxon>Phyllostictaceae</taxon>
        <taxon>Phyllosticta</taxon>
    </lineage>
</organism>
<feature type="compositionally biased region" description="Acidic residues" evidence="1">
    <location>
        <begin position="162"/>
        <end position="181"/>
    </location>
</feature>
<dbReference type="Proteomes" id="UP001363622">
    <property type="component" value="Unassembled WGS sequence"/>
</dbReference>
<sequence>MTEPNIEQVGGIGQSSILRTYSTVRDLDPWVLAAITTLTYAAIEYGYWDRSNLDRTFSPPMPHRAHPIWEIVLDKRYELTAEQAIWTRPIWVVAENGLPCVHWVNNMPLAFSLNRMVAPSSSVPSEVDTNDSKEDERRGRGQTPRSQPATGVTLSQEKGDEQVEPDEGDDFEDNNDDEEIPLPDFDFTVKDLEGLKIYEWPN</sequence>
<keyword evidence="3" id="KW-1185">Reference proteome</keyword>
<protein>
    <submittedName>
        <fullName evidence="2">Uncharacterized protein</fullName>
    </submittedName>
</protein>
<evidence type="ECO:0000313" key="3">
    <source>
        <dbReference type="Proteomes" id="UP001363622"/>
    </source>
</evidence>
<feature type="region of interest" description="Disordered" evidence="1">
    <location>
        <begin position="120"/>
        <end position="186"/>
    </location>
</feature>
<evidence type="ECO:0000256" key="1">
    <source>
        <dbReference type="SAM" id="MobiDB-lite"/>
    </source>
</evidence>
<feature type="compositionally biased region" description="Basic and acidic residues" evidence="1">
    <location>
        <begin position="130"/>
        <end position="139"/>
    </location>
</feature>